<comment type="caution">
    <text evidence="2">The sequence shown here is derived from an EMBL/GenBank/DDBJ whole genome shotgun (WGS) entry which is preliminary data.</text>
</comment>
<protein>
    <submittedName>
        <fullName evidence="2">Uncharacterized protein</fullName>
    </submittedName>
</protein>
<evidence type="ECO:0000313" key="2">
    <source>
        <dbReference type="EMBL" id="MDO3383565.1"/>
    </source>
</evidence>
<name>A0ABT8THR7_9GAMM</name>
<proteinExistence type="predicted"/>
<dbReference type="Proteomes" id="UP001168380">
    <property type="component" value="Unassembled WGS sequence"/>
</dbReference>
<evidence type="ECO:0000256" key="1">
    <source>
        <dbReference type="SAM" id="Phobius"/>
    </source>
</evidence>
<keyword evidence="1" id="KW-0472">Membrane</keyword>
<gene>
    <name evidence="2" type="ORF">QWI16_15395</name>
</gene>
<dbReference type="RefSeq" id="WP_302714414.1">
    <property type="nucleotide sequence ID" value="NZ_JAULRT010000062.1"/>
</dbReference>
<keyword evidence="1" id="KW-0812">Transmembrane</keyword>
<dbReference type="EMBL" id="JAULRT010000062">
    <property type="protein sequence ID" value="MDO3383565.1"/>
    <property type="molecule type" value="Genomic_DNA"/>
</dbReference>
<reference evidence="2" key="1">
    <citation type="submission" date="2023-07" db="EMBL/GenBank/DDBJ databases">
        <title>Gilvimarinus algae sp. nov., isolated from the surface of Kelp.</title>
        <authorList>
            <person name="Sun Y.Y."/>
            <person name="Gong Y."/>
            <person name="Du Z.J."/>
        </authorList>
    </citation>
    <scope>NUCLEOTIDE SEQUENCE</scope>
    <source>
        <strain evidence="2">SDUM040014</strain>
    </source>
</reference>
<evidence type="ECO:0000313" key="3">
    <source>
        <dbReference type="Proteomes" id="UP001168380"/>
    </source>
</evidence>
<organism evidence="2 3">
    <name type="scientific">Gilvimarinus algae</name>
    <dbReference type="NCBI Taxonomy" id="3058037"/>
    <lineage>
        <taxon>Bacteria</taxon>
        <taxon>Pseudomonadati</taxon>
        <taxon>Pseudomonadota</taxon>
        <taxon>Gammaproteobacteria</taxon>
        <taxon>Cellvibrionales</taxon>
        <taxon>Cellvibrionaceae</taxon>
        <taxon>Gilvimarinus</taxon>
    </lineage>
</organism>
<sequence>MLLSTSSFKAGSPRRWLTIATVAACTCAAIIIFIEFKWRSLGYHPQLLDSPQLWSIQRSKARAPNALVFAGASRTQFGIDLDTVEDMVPSYQPVMLAINGRYPIATLRSLASDKHFNATVILDIDSRGLQNNNHSAQESYNSYFSNSWTPSWHLHRLLLSVWQKHATIARPEMGAAATTIRLIDNAPKPFKFNSEIADDRSGLIHFTDTNTKNLARHFAQALALDLEKHPPPTPEKWINDIADVPQWVKAIEARGGKVVIYEPPVSGRQLSLADNSYPRRSYWDLLSARYSLTTVSFRDIQGMQSFQLPDESHIAPQDKSEYTRLLITYLLESGLIEAEPIHK</sequence>
<feature type="transmembrane region" description="Helical" evidence="1">
    <location>
        <begin position="16"/>
        <end position="36"/>
    </location>
</feature>
<keyword evidence="1" id="KW-1133">Transmembrane helix</keyword>
<keyword evidence="3" id="KW-1185">Reference proteome</keyword>
<accession>A0ABT8THR7</accession>